<dbReference type="GO" id="GO:0051539">
    <property type="term" value="F:4 iron, 4 sulfur cluster binding"/>
    <property type="evidence" value="ECO:0007669"/>
    <property type="project" value="UniProtKB-KW"/>
</dbReference>
<name>A0A6B0R9J7_9CETA</name>
<evidence type="ECO:0008006" key="11">
    <source>
        <dbReference type="Google" id="ProtNLM"/>
    </source>
</evidence>
<keyword evidence="2" id="KW-0479">Metal-binding</keyword>
<dbReference type="CDD" id="cd02037">
    <property type="entry name" value="Mrp_NBP35"/>
    <property type="match status" value="1"/>
</dbReference>
<reference evidence="9" key="1">
    <citation type="submission" date="2019-10" db="EMBL/GenBank/DDBJ databases">
        <title>The sequence and de novo assembly of the wild yak genome.</title>
        <authorList>
            <person name="Liu Y."/>
        </authorList>
    </citation>
    <scope>NUCLEOTIDE SEQUENCE [LARGE SCALE GENOMIC DNA]</scope>
    <source>
        <strain evidence="9">WY2019</strain>
    </source>
</reference>
<evidence type="ECO:0000256" key="5">
    <source>
        <dbReference type="ARBA" id="ARBA00023004"/>
    </source>
</evidence>
<evidence type="ECO:0000256" key="6">
    <source>
        <dbReference type="ARBA" id="ARBA00023014"/>
    </source>
</evidence>
<evidence type="ECO:0000313" key="9">
    <source>
        <dbReference type="EMBL" id="MXQ86530.1"/>
    </source>
</evidence>
<dbReference type="HAMAP" id="MF_02040">
    <property type="entry name" value="Mrp_NBP35"/>
    <property type="match status" value="1"/>
</dbReference>
<keyword evidence="10" id="KW-1185">Reference proteome</keyword>
<keyword evidence="8" id="KW-1133">Transmembrane helix</keyword>
<evidence type="ECO:0000256" key="7">
    <source>
        <dbReference type="ARBA" id="ARBA00024036"/>
    </source>
</evidence>
<feature type="transmembrane region" description="Helical" evidence="8">
    <location>
        <begin position="132"/>
        <end position="165"/>
    </location>
</feature>
<dbReference type="PROSITE" id="PS01215">
    <property type="entry name" value="MRP"/>
    <property type="match status" value="1"/>
</dbReference>
<dbReference type="GO" id="GO:0005739">
    <property type="term" value="C:mitochondrion"/>
    <property type="evidence" value="ECO:0007669"/>
    <property type="project" value="TreeGrafter"/>
</dbReference>
<keyword evidence="5" id="KW-0408">Iron</keyword>
<dbReference type="InterPro" id="IPR027417">
    <property type="entry name" value="P-loop_NTPase"/>
</dbReference>
<dbReference type="GO" id="GO:0046872">
    <property type="term" value="F:metal ion binding"/>
    <property type="evidence" value="ECO:0007669"/>
    <property type="project" value="UniProtKB-KW"/>
</dbReference>
<keyword evidence="1" id="KW-0004">4Fe-4S</keyword>
<dbReference type="InterPro" id="IPR019591">
    <property type="entry name" value="Mrp/NBP35_ATP-bd"/>
</dbReference>
<comment type="similarity">
    <text evidence="7">Belongs to the Mrp/NBP35 ATP-binding proteins family.</text>
</comment>
<dbReference type="InterPro" id="IPR033756">
    <property type="entry name" value="YlxH/NBP35"/>
</dbReference>
<organism evidence="9 10">
    <name type="scientific">Bos mutus</name>
    <name type="common">wild yak</name>
    <dbReference type="NCBI Taxonomy" id="72004"/>
    <lineage>
        <taxon>Eukaryota</taxon>
        <taxon>Metazoa</taxon>
        <taxon>Chordata</taxon>
        <taxon>Craniata</taxon>
        <taxon>Vertebrata</taxon>
        <taxon>Euteleostomi</taxon>
        <taxon>Mammalia</taxon>
        <taxon>Eutheria</taxon>
        <taxon>Laurasiatheria</taxon>
        <taxon>Artiodactyla</taxon>
        <taxon>Ruminantia</taxon>
        <taxon>Pecora</taxon>
        <taxon>Bovidae</taxon>
        <taxon>Bovinae</taxon>
        <taxon>Bos</taxon>
    </lineage>
</organism>
<dbReference type="GO" id="GO:0140663">
    <property type="term" value="F:ATP-dependent FeS chaperone activity"/>
    <property type="evidence" value="ECO:0007669"/>
    <property type="project" value="InterPro"/>
</dbReference>
<protein>
    <recommendedName>
        <fullName evidence="11">Iron-sulfur protein NUBPL</fullName>
    </recommendedName>
</protein>
<dbReference type="GO" id="GO:0032981">
    <property type="term" value="P:mitochondrial respiratory chain complex I assembly"/>
    <property type="evidence" value="ECO:0007669"/>
    <property type="project" value="TreeGrafter"/>
</dbReference>
<keyword evidence="6" id="KW-0411">Iron-sulfur</keyword>
<evidence type="ECO:0000256" key="2">
    <source>
        <dbReference type="ARBA" id="ARBA00022723"/>
    </source>
</evidence>
<dbReference type="GO" id="GO:0016226">
    <property type="term" value="P:iron-sulfur cluster assembly"/>
    <property type="evidence" value="ECO:0007669"/>
    <property type="project" value="InterPro"/>
</dbReference>
<comment type="caution">
    <text evidence="9">The sequence shown here is derived from an EMBL/GenBank/DDBJ whole genome shotgun (WGS) entry which is preliminary data.</text>
</comment>
<dbReference type="PANTHER" id="PTHR42961">
    <property type="entry name" value="IRON-SULFUR PROTEIN NUBPL"/>
    <property type="match status" value="1"/>
</dbReference>
<dbReference type="GO" id="GO:0005524">
    <property type="term" value="F:ATP binding"/>
    <property type="evidence" value="ECO:0007669"/>
    <property type="project" value="UniProtKB-KW"/>
</dbReference>
<dbReference type="InterPro" id="IPR000808">
    <property type="entry name" value="Mrp-like_CS"/>
</dbReference>
<dbReference type="AlphaFoldDB" id="A0A6B0R9J7"/>
<dbReference type="InterPro" id="IPR044304">
    <property type="entry name" value="NUBPL-like"/>
</dbReference>
<dbReference type="Proteomes" id="UP000322234">
    <property type="component" value="Unassembled WGS sequence"/>
</dbReference>
<dbReference type="Pfam" id="PF10609">
    <property type="entry name" value="ParA"/>
    <property type="match status" value="1"/>
</dbReference>
<evidence type="ECO:0000256" key="1">
    <source>
        <dbReference type="ARBA" id="ARBA00022485"/>
    </source>
</evidence>
<dbReference type="Gene3D" id="3.40.50.300">
    <property type="entry name" value="P-loop containing nucleotide triphosphate hydrolases"/>
    <property type="match status" value="2"/>
</dbReference>
<keyword evidence="8" id="KW-0812">Transmembrane</keyword>
<evidence type="ECO:0000256" key="4">
    <source>
        <dbReference type="ARBA" id="ARBA00022840"/>
    </source>
</evidence>
<dbReference type="SUPFAM" id="SSF52540">
    <property type="entry name" value="P-loop containing nucleoside triphosphate hydrolases"/>
    <property type="match status" value="1"/>
</dbReference>
<keyword evidence="8" id="KW-0472">Membrane</keyword>
<evidence type="ECO:0000256" key="3">
    <source>
        <dbReference type="ARBA" id="ARBA00022741"/>
    </source>
</evidence>
<proteinExistence type="inferred from homology"/>
<evidence type="ECO:0000256" key="8">
    <source>
        <dbReference type="SAM" id="Phobius"/>
    </source>
</evidence>
<gene>
    <name evidence="9" type="ORF">E5288_WYG009425</name>
</gene>
<keyword evidence="3" id="KW-0547">Nucleotide-binding</keyword>
<keyword evidence="4" id="KW-0067">ATP-binding</keyword>
<accession>A0A6B0R9J7</accession>
<dbReference type="PANTHER" id="PTHR42961:SF2">
    <property type="entry name" value="IRON-SULFUR PROTEIN NUBPL"/>
    <property type="match status" value="1"/>
</dbReference>
<dbReference type="EMBL" id="VBQZ03000033">
    <property type="protein sequence ID" value="MXQ86530.1"/>
    <property type="molecule type" value="Genomic_DNA"/>
</dbReference>
<sequence>MEAERCYGTSSPRARRDGFRIGLQAVFRAMGVWRRLLVFGGVSLRGCGGVRVPLGGSRLVICRRQFSGAESETLKQRRSQIMSRGLPKQKPIEGVKQVIVVASGKGGVGKSTTAGIIGYSHFEQLNAASFELWYCLVSIFFFYFMLVFRVILITLCNLVVFLVSFCSMSMGFLVEETAPLVWRGLMVMSAIEKLLRQVDWGQLDYLVVDMPPGTGDVQLSVSQNVPISGAVIVSTPQDIALMDAHKGAEMFRKVHVPVLGLVQNMSVFQCPKCKHKTHIFGADGARRLARTLDLDILGDIPLHLNIREASDTGQPIVFSQPESDEAKAYLRIATEVPNPELSKVTCSGDCSTQGGEKWQWRERPTFSSCTCGSTRKHVTRNCRVPPDFDGSTFNMTPCSSHYESLCSQPMLAAIINTQGDFLTSSGLSVYQEAVGKKAFQAALGNICFSSDYTDLQKNWCPGARRPDFSSLLKPFFLSVGAFEQDGRKNRKGTVTVSLATLAKHHPGGPYKLKEFSDCTASVLQRSLKQETTPDPESIQDLSPAPSNQNHGSCCAFEILNSGIPMFDPNFYPFSLASFYLSLKHTETSTLYSSNFSQATVPFWPMSSI</sequence>
<evidence type="ECO:0000313" key="10">
    <source>
        <dbReference type="Proteomes" id="UP000322234"/>
    </source>
</evidence>